<dbReference type="KEGG" id="jme:EEW87_000740"/>
<proteinExistence type="predicted"/>
<dbReference type="GeneID" id="59162956"/>
<dbReference type="OrthoDB" id="3853888at2"/>
<accession>A0A5P8FJZ9</accession>
<dbReference type="Proteomes" id="UP000271708">
    <property type="component" value="Chromosome"/>
</dbReference>
<dbReference type="EMBL" id="CP044548">
    <property type="protein sequence ID" value="QFQ29172.1"/>
    <property type="molecule type" value="Genomic_DNA"/>
</dbReference>
<keyword evidence="1" id="KW-0812">Transmembrane</keyword>
<keyword evidence="1" id="KW-0472">Membrane</keyword>
<protein>
    <recommendedName>
        <fullName evidence="2">Putative Flp pilus-assembly TadG-like N-terminal domain-containing protein</fullName>
    </recommendedName>
</protein>
<organism evidence="3 4">
    <name type="scientific">Janibacter melonis</name>
    <dbReference type="NCBI Taxonomy" id="262209"/>
    <lineage>
        <taxon>Bacteria</taxon>
        <taxon>Bacillati</taxon>
        <taxon>Actinomycetota</taxon>
        <taxon>Actinomycetes</taxon>
        <taxon>Micrococcales</taxon>
        <taxon>Intrasporangiaceae</taxon>
        <taxon>Janibacter</taxon>
    </lineage>
</organism>
<evidence type="ECO:0000256" key="1">
    <source>
        <dbReference type="SAM" id="Phobius"/>
    </source>
</evidence>
<gene>
    <name evidence="3" type="ORF">EEW87_000740</name>
</gene>
<sequence length="150" mass="16049">MARPPLRRRVRDDRGSLSAYFISATLAVIPLLGLVVDGGGQVRATQRADLVADEAARAAGQQIEAGDAIQGDRVVLDNRSTQAARDYVVAQGLEVDSVVLEPGGREITVRTRATYEPVFLGAIGLGPWTVEGESTATLAQTDLDGEEYRR</sequence>
<evidence type="ECO:0000259" key="2">
    <source>
        <dbReference type="Pfam" id="PF13400"/>
    </source>
</evidence>
<dbReference type="InterPro" id="IPR028087">
    <property type="entry name" value="Tad_N"/>
</dbReference>
<evidence type="ECO:0000313" key="3">
    <source>
        <dbReference type="EMBL" id="QFQ29172.1"/>
    </source>
</evidence>
<dbReference type="Pfam" id="PF13400">
    <property type="entry name" value="Tad"/>
    <property type="match status" value="1"/>
</dbReference>
<feature type="transmembrane region" description="Helical" evidence="1">
    <location>
        <begin position="17"/>
        <end position="36"/>
    </location>
</feature>
<name>A0A5P8FJZ9_9MICO</name>
<feature type="domain" description="Putative Flp pilus-assembly TadG-like N-terminal" evidence="2">
    <location>
        <begin position="15"/>
        <end position="62"/>
    </location>
</feature>
<evidence type="ECO:0000313" key="4">
    <source>
        <dbReference type="Proteomes" id="UP000271708"/>
    </source>
</evidence>
<dbReference type="AlphaFoldDB" id="A0A5P8FJZ9"/>
<dbReference type="RefSeq" id="WP_123092508.1">
    <property type="nucleotide sequence ID" value="NZ_BAAAKD010000011.1"/>
</dbReference>
<keyword evidence="1" id="KW-1133">Transmembrane helix</keyword>
<reference evidence="3 4" key="1">
    <citation type="submission" date="2019-09" db="EMBL/GenBank/DDBJ databases">
        <title>Complete Genome Sequence of Janibacter melonis M714 with both human health impact and industrial applications.</title>
        <authorList>
            <person name="Jin M."/>
            <person name="Zhao Q.R."/>
        </authorList>
    </citation>
    <scope>NUCLEOTIDE SEQUENCE [LARGE SCALE GENOMIC DNA]</scope>
    <source>
        <strain evidence="3 4">M714</strain>
    </source>
</reference>